<name>A0ABU6CEX9_9ACTN</name>
<dbReference type="Proteomes" id="UP001352223">
    <property type="component" value="Unassembled WGS sequence"/>
</dbReference>
<evidence type="ECO:0000313" key="2">
    <source>
        <dbReference type="Proteomes" id="UP001352223"/>
    </source>
</evidence>
<sequence length="72" mass="7898">MTSWKVAIEKNDEDGLVSEAEPDAVAHAYDVDADRLPHHVTSAYAVKPDVDWAMALQRGKRCPECADAVPPH</sequence>
<accession>A0ABU6CEX9</accession>
<keyword evidence="2" id="KW-1185">Reference proteome</keyword>
<reference evidence="1 2" key="1">
    <citation type="submission" date="2022-10" db="EMBL/GenBank/DDBJ databases">
        <authorList>
            <person name="Xie J."/>
            <person name="Shen N."/>
        </authorList>
    </citation>
    <scope>NUCLEOTIDE SEQUENCE [LARGE SCALE GENOMIC DNA]</scope>
    <source>
        <strain evidence="1 2">DSM 41681</strain>
    </source>
</reference>
<organism evidence="1 2">
    <name type="scientific">Streptomyces kunmingensis</name>
    <dbReference type="NCBI Taxonomy" id="68225"/>
    <lineage>
        <taxon>Bacteria</taxon>
        <taxon>Bacillati</taxon>
        <taxon>Actinomycetota</taxon>
        <taxon>Actinomycetes</taxon>
        <taxon>Kitasatosporales</taxon>
        <taxon>Streptomycetaceae</taxon>
        <taxon>Streptomyces</taxon>
    </lineage>
</organism>
<dbReference type="RefSeq" id="WP_324770970.1">
    <property type="nucleotide sequence ID" value="NZ_BAAATS010000028.1"/>
</dbReference>
<comment type="caution">
    <text evidence="1">The sequence shown here is derived from an EMBL/GenBank/DDBJ whole genome shotgun (WGS) entry which is preliminary data.</text>
</comment>
<proteinExistence type="predicted"/>
<evidence type="ECO:0000313" key="1">
    <source>
        <dbReference type="EMBL" id="MEB3963264.1"/>
    </source>
</evidence>
<protein>
    <submittedName>
        <fullName evidence="1">Uncharacterized protein</fullName>
    </submittedName>
</protein>
<dbReference type="EMBL" id="JAOZYB010000223">
    <property type="protein sequence ID" value="MEB3963264.1"/>
    <property type="molecule type" value="Genomic_DNA"/>
</dbReference>
<gene>
    <name evidence="1" type="ORF">OKJ48_23910</name>
</gene>